<gene>
    <name evidence="2" type="ORF">H0241_31300</name>
</gene>
<accession>A0A838BEN8</accession>
<dbReference type="AlphaFoldDB" id="A0A838BEN8"/>
<dbReference type="Proteomes" id="UP000558284">
    <property type="component" value="Unassembled WGS sequence"/>
</dbReference>
<feature type="domain" description="VOC" evidence="1">
    <location>
        <begin position="12"/>
        <end position="137"/>
    </location>
</feature>
<dbReference type="EMBL" id="JACDTY010000026">
    <property type="protein sequence ID" value="MBA1144693.1"/>
    <property type="molecule type" value="Genomic_DNA"/>
</dbReference>
<dbReference type="SUPFAM" id="SSF54593">
    <property type="entry name" value="Glyoxalase/Bleomycin resistance protein/Dihydroxybiphenyl dioxygenase"/>
    <property type="match status" value="1"/>
</dbReference>
<dbReference type="InterPro" id="IPR004360">
    <property type="entry name" value="Glyas_Fos-R_dOase_dom"/>
</dbReference>
<dbReference type="InterPro" id="IPR037523">
    <property type="entry name" value="VOC_core"/>
</dbReference>
<keyword evidence="3" id="KW-1185">Reference proteome</keyword>
<evidence type="ECO:0000259" key="1">
    <source>
        <dbReference type="PROSITE" id="PS51819"/>
    </source>
</evidence>
<dbReference type="Pfam" id="PF00903">
    <property type="entry name" value="Glyoxalase"/>
    <property type="match status" value="1"/>
</dbReference>
<proteinExistence type="predicted"/>
<comment type="caution">
    <text evidence="2">The sequence shown here is derived from an EMBL/GenBank/DDBJ whole genome shotgun (WGS) entry which is preliminary data.</text>
</comment>
<protein>
    <submittedName>
        <fullName evidence="2">VOC family protein</fullName>
    </submittedName>
</protein>
<dbReference type="RefSeq" id="WP_181061625.1">
    <property type="nucleotide sequence ID" value="NZ_JACDTY010000026.1"/>
</dbReference>
<reference evidence="2 3" key="1">
    <citation type="submission" date="2020-07" db="EMBL/GenBank/DDBJ databases">
        <title>Definition of the novel symbiovar canariense within Mesorhizobium novociceri, a new species of genus Mesorhizobium nodulating Cicer canariense in the Caldera de Taburiente National Park (La Palma, Canary Islands).</title>
        <authorList>
            <person name="Leon-Barrios M."/>
            <person name="Perez-Yepez J."/>
            <person name="Flores-Felix J.D."/>
            <person name="Ramirez-Baena M.H."/>
            <person name="Pulido-Suarez L."/>
            <person name="Igual J.M."/>
            <person name="Velazquez E."/>
            <person name="Peix A."/>
        </authorList>
    </citation>
    <scope>NUCLEOTIDE SEQUENCE [LARGE SCALE GENOMIC DNA]</scope>
    <source>
        <strain evidence="2 3">CCANP35</strain>
    </source>
</reference>
<sequence length="165" mass="17893">MSSPANPIPLVGLDHVVFLVDDMKAALAFYQGVLGCQPGYAYPDLGMEQLWCGASLIVLWDTTNPGGHDAIPPVVGGRNVDHVCIACGPLDHDTVRKHLVHHGVQIEREAFHGGARGMGHSFYIFDPFGNKIEIKGPPVYPDGRRQAQSQNTKGLVLEDIDLRSS</sequence>
<evidence type="ECO:0000313" key="3">
    <source>
        <dbReference type="Proteomes" id="UP000558284"/>
    </source>
</evidence>
<name>A0A838BEN8_9HYPH</name>
<dbReference type="Gene3D" id="3.10.180.10">
    <property type="entry name" value="2,3-Dihydroxybiphenyl 1,2-Dioxygenase, domain 1"/>
    <property type="match status" value="1"/>
</dbReference>
<dbReference type="PANTHER" id="PTHR21366:SF14">
    <property type="entry name" value="GLYOXALASE DOMAIN-CONTAINING PROTEIN 5"/>
    <property type="match status" value="1"/>
</dbReference>
<dbReference type="InterPro" id="IPR029068">
    <property type="entry name" value="Glyas_Bleomycin-R_OHBP_Dase"/>
</dbReference>
<dbReference type="PROSITE" id="PS51819">
    <property type="entry name" value="VOC"/>
    <property type="match status" value="1"/>
</dbReference>
<dbReference type="PANTHER" id="PTHR21366">
    <property type="entry name" value="GLYOXALASE FAMILY PROTEIN"/>
    <property type="match status" value="1"/>
</dbReference>
<evidence type="ECO:0000313" key="2">
    <source>
        <dbReference type="EMBL" id="MBA1144693.1"/>
    </source>
</evidence>
<organism evidence="2 3">
    <name type="scientific">Mesorhizobium neociceri</name>
    <dbReference type="NCBI Taxonomy" id="1307853"/>
    <lineage>
        <taxon>Bacteria</taxon>
        <taxon>Pseudomonadati</taxon>
        <taxon>Pseudomonadota</taxon>
        <taxon>Alphaproteobacteria</taxon>
        <taxon>Hyphomicrobiales</taxon>
        <taxon>Phyllobacteriaceae</taxon>
        <taxon>Mesorhizobium</taxon>
    </lineage>
</organism>
<dbReference type="InterPro" id="IPR050383">
    <property type="entry name" value="GlyoxalaseI/FosfomycinResist"/>
</dbReference>